<comment type="caution">
    <text evidence="2">The sequence shown here is derived from an EMBL/GenBank/DDBJ whole genome shotgun (WGS) entry which is preliminary data.</text>
</comment>
<organism evidence="2 3">
    <name type="scientific">Lepraria finkii</name>
    <dbReference type="NCBI Taxonomy" id="1340010"/>
    <lineage>
        <taxon>Eukaryota</taxon>
        <taxon>Fungi</taxon>
        <taxon>Dikarya</taxon>
        <taxon>Ascomycota</taxon>
        <taxon>Pezizomycotina</taxon>
        <taxon>Lecanoromycetes</taxon>
        <taxon>OSLEUM clade</taxon>
        <taxon>Lecanoromycetidae</taxon>
        <taxon>Lecanorales</taxon>
        <taxon>Lecanorineae</taxon>
        <taxon>Stereocaulaceae</taxon>
        <taxon>Lepraria</taxon>
    </lineage>
</organism>
<dbReference type="EMBL" id="JBHFEH010000005">
    <property type="protein sequence ID" value="KAL2057406.1"/>
    <property type="molecule type" value="Genomic_DNA"/>
</dbReference>
<feature type="domain" description="DUF7168" evidence="1">
    <location>
        <begin position="105"/>
        <end position="208"/>
    </location>
</feature>
<accession>A0ABR4BKP1</accession>
<dbReference type="Proteomes" id="UP001590951">
    <property type="component" value="Unassembled WGS sequence"/>
</dbReference>
<gene>
    <name evidence="2" type="ORF">ABVK25_002459</name>
</gene>
<dbReference type="InterPro" id="IPR055592">
    <property type="entry name" value="DUF7168"/>
</dbReference>
<sequence length="243" mass="28109">MNPKRSSRSKSYNWPLSYPHSCVPPGAQSDPRYVANARAKKRLARTNHPNANEHEAQTQLRMAQAVIEQRNIDQAQLIEDKTRDQRAMRGGLNTVNIKPARGGGNVFFQTWTGDLAWAMEDYYDCYQFSTQYSSSIEWTFYGIAEHTVLAAEAFEMVHNLIQDWASTRPSFASRNSYSLGMACRVRQIAKKKKHDTEKVARDNERKVALEKARLEAWSDRRKRRLWRKRNVRKQTNSNVSGNL</sequence>
<evidence type="ECO:0000313" key="3">
    <source>
        <dbReference type="Proteomes" id="UP001590951"/>
    </source>
</evidence>
<name>A0ABR4BKP1_9LECA</name>
<reference evidence="2 3" key="1">
    <citation type="submission" date="2024-09" db="EMBL/GenBank/DDBJ databases">
        <title>Rethinking Asexuality: The Enigmatic Case of Functional Sexual Genes in Lepraria (Stereocaulaceae).</title>
        <authorList>
            <person name="Doellman M."/>
            <person name="Sun Y."/>
            <person name="Barcenas-Pena A."/>
            <person name="Lumbsch H.T."/>
            <person name="Grewe F."/>
        </authorList>
    </citation>
    <scope>NUCLEOTIDE SEQUENCE [LARGE SCALE GENOMIC DNA]</scope>
    <source>
        <strain evidence="2 3">Grewe 0041</strain>
    </source>
</reference>
<protein>
    <recommendedName>
        <fullName evidence="1">DUF7168 domain-containing protein</fullName>
    </recommendedName>
</protein>
<keyword evidence="3" id="KW-1185">Reference proteome</keyword>
<evidence type="ECO:0000259" key="1">
    <source>
        <dbReference type="Pfam" id="PF23771"/>
    </source>
</evidence>
<proteinExistence type="predicted"/>
<evidence type="ECO:0000313" key="2">
    <source>
        <dbReference type="EMBL" id="KAL2057406.1"/>
    </source>
</evidence>
<dbReference type="Pfam" id="PF23771">
    <property type="entry name" value="DUF7168"/>
    <property type="match status" value="1"/>
</dbReference>